<dbReference type="SUPFAM" id="SSF52833">
    <property type="entry name" value="Thioredoxin-like"/>
    <property type="match status" value="1"/>
</dbReference>
<reference evidence="3" key="1">
    <citation type="journal article" date="2013" name="New Phytol.">
        <title>Comparative genomic and transcriptomic analyses reveal the hemibiotrophic stage shift of Colletotrichum fungi.</title>
        <authorList>
            <person name="Gan P."/>
            <person name="Ikeda K."/>
            <person name="Irieda H."/>
            <person name="Narusaka M."/>
            <person name="O'Connell R.J."/>
            <person name="Narusaka Y."/>
            <person name="Takano Y."/>
            <person name="Kubo Y."/>
            <person name="Shirasu K."/>
        </authorList>
    </citation>
    <scope>NUCLEOTIDE SEQUENCE [LARGE SCALE GENOMIC DNA]</scope>
    <source>
        <strain evidence="3">104-T / ATCC 96160 / CBS 514.97 / LARS 414 / MAFF 240422</strain>
    </source>
</reference>
<accession>A0A484FTJ2</accession>
<dbReference type="PANTHER" id="PTHR42336:SF1">
    <property type="entry name" value="ALKYL HYDROPEROXIDE REDUCTASE SUBUNIT C_ THIOL SPECIFIC ANTIOXIDANT DOMAIN-CONTAINING PROTEIN"/>
    <property type="match status" value="1"/>
</dbReference>
<organism evidence="2 3">
    <name type="scientific">Colletotrichum orbiculare (strain 104-T / ATCC 96160 / CBS 514.97 / LARS 414 / MAFF 240422)</name>
    <name type="common">Cucumber anthracnose fungus</name>
    <name type="synonym">Colletotrichum lagenarium</name>
    <dbReference type="NCBI Taxonomy" id="1213857"/>
    <lineage>
        <taxon>Eukaryota</taxon>
        <taxon>Fungi</taxon>
        <taxon>Dikarya</taxon>
        <taxon>Ascomycota</taxon>
        <taxon>Pezizomycotina</taxon>
        <taxon>Sordariomycetes</taxon>
        <taxon>Hypocreomycetidae</taxon>
        <taxon>Glomerellales</taxon>
        <taxon>Glomerellaceae</taxon>
        <taxon>Colletotrichum</taxon>
        <taxon>Colletotrichum orbiculare species complex</taxon>
    </lineage>
</organism>
<gene>
    <name evidence="2" type="ORF">Cob_v005906</name>
</gene>
<dbReference type="EMBL" id="AMCV02000015">
    <property type="protein sequence ID" value="TDZ21021.1"/>
    <property type="molecule type" value="Genomic_DNA"/>
</dbReference>
<dbReference type="InterPro" id="IPR032801">
    <property type="entry name" value="PXL2A/B/C"/>
</dbReference>
<reference evidence="3" key="2">
    <citation type="journal article" date="2019" name="Mol. Plant Microbe Interact.">
        <title>Genome sequence resources for four phytopathogenic fungi from the Colletotrichum orbiculare species complex.</title>
        <authorList>
            <person name="Gan P."/>
            <person name="Tsushima A."/>
            <person name="Narusaka M."/>
            <person name="Narusaka Y."/>
            <person name="Takano Y."/>
            <person name="Kubo Y."/>
            <person name="Shirasu K."/>
        </authorList>
    </citation>
    <scope>GENOME REANNOTATION</scope>
    <source>
        <strain evidence="3">104-T / ATCC 96160 / CBS 514.97 / LARS 414 / MAFF 240422</strain>
    </source>
</reference>
<sequence>MGSGIPYVHSLSPVFLCSCIEAVDRVILVSIMLASLTTKIALKKVGLNAKSFDFSGGSTSDFKSRKSGSDAGLDETNAESSGGWPAWMTMKSLPITVTPWLSPPPPPVPVAEPPKIGDLAPLDRDRKLDFGRGRPVLVVFLRCVGCAFAQKTFLNLRALANKYANNLTCIAVSHSSPAATQKWIDLLGGAWNVQVVIDEDRAIYAAWGLGLGSVWYVFNPTSQVQGWKEKGWLGEKVAGAIQRTGMNGPSASGTAPPPPVQRRGTAAKSNASVGVQEVPVENEGPSTVMGNKWQTAGAFAVDGRGTVVWGGKALRADDVMDLEQGASVLGL</sequence>
<dbReference type="PANTHER" id="PTHR42336">
    <property type="entry name" value="THIOREDOXIN DOMAIN-CONTAINING PROTEIN-RELATED"/>
    <property type="match status" value="1"/>
</dbReference>
<evidence type="ECO:0000313" key="3">
    <source>
        <dbReference type="Proteomes" id="UP000014480"/>
    </source>
</evidence>
<dbReference type="OrthoDB" id="40334at2759"/>
<comment type="caution">
    <text evidence="2">The sequence shown here is derived from an EMBL/GenBank/DDBJ whole genome shotgun (WGS) entry which is preliminary data.</text>
</comment>
<keyword evidence="3" id="KW-1185">Reference proteome</keyword>
<name>A0A484FTJ2_COLOR</name>
<dbReference type="AlphaFoldDB" id="A0A484FTJ2"/>
<dbReference type="Gene3D" id="3.40.30.10">
    <property type="entry name" value="Glutaredoxin"/>
    <property type="match status" value="1"/>
</dbReference>
<evidence type="ECO:0000256" key="1">
    <source>
        <dbReference type="SAM" id="MobiDB-lite"/>
    </source>
</evidence>
<protein>
    <submittedName>
        <fullName evidence="2">Uncharacterized protein</fullName>
    </submittedName>
</protein>
<dbReference type="Proteomes" id="UP000014480">
    <property type="component" value="Unassembled WGS sequence"/>
</dbReference>
<feature type="region of interest" description="Disordered" evidence="1">
    <location>
        <begin position="56"/>
        <end position="82"/>
    </location>
</feature>
<proteinExistence type="predicted"/>
<feature type="region of interest" description="Disordered" evidence="1">
    <location>
        <begin position="244"/>
        <end position="287"/>
    </location>
</feature>
<evidence type="ECO:0000313" key="2">
    <source>
        <dbReference type="EMBL" id="TDZ21021.1"/>
    </source>
</evidence>
<dbReference type="Pfam" id="PF13911">
    <property type="entry name" value="AhpC-TSA_2"/>
    <property type="match status" value="1"/>
</dbReference>
<dbReference type="InterPro" id="IPR036249">
    <property type="entry name" value="Thioredoxin-like_sf"/>
</dbReference>